<evidence type="ECO:0000259" key="5">
    <source>
        <dbReference type="Pfam" id="PF00389"/>
    </source>
</evidence>
<evidence type="ECO:0008006" key="9">
    <source>
        <dbReference type="Google" id="ProtNLM"/>
    </source>
</evidence>
<dbReference type="EMBL" id="BAABGL010000018">
    <property type="protein sequence ID" value="GAA4393881.1"/>
    <property type="molecule type" value="Genomic_DNA"/>
</dbReference>
<evidence type="ECO:0000313" key="8">
    <source>
        <dbReference type="Proteomes" id="UP001500642"/>
    </source>
</evidence>
<proteinExistence type="inferred from homology"/>
<dbReference type="PROSITE" id="PS00670">
    <property type="entry name" value="D_2_HYDROXYACID_DH_2"/>
    <property type="match status" value="1"/>
</dbReference>
<dbReference type="InterPro" id="IPR006139">
    <property type="entry name" value="D-isomer_2_OHA_DH_cat_dom"/>
</dbReference>
<dbReference type="Proteomes" id="UP001500642">
    <property type="component" value="Unassembled WGS sequence"/>
</dbReference>
<reference evidence="8" key="1">
    <citation type="journal article" date="2019" name="Int. J. Syst. Evol. Microbiol.">
        <title>The Global Catalogue of Microorganisms (GCM) 10K type strain sequencing project: providing services to taxonomists for standard genome sequencing and annotation.</title>
        <authorList>
            <consortium name="The Broad Institute Genomics Platform"/>
            <consortium name="The Broad Institute Genome Sequencing Center for Infectious Disease"/>
            <person name="Wu L."/>
            <person name="Ma J."/>
        </authorList>
    </citation>
    <scope>NUCLEOTIDE SEQUENCE [LARGE SCALE GENOMIC DNA]</scope>
    <source>
        <strain evidence="8">JCM 17808</strain>
    </source>
</reference>
<dbReference type="PANTHER" id="PTHR42789:SF1">
    <property type="entry name" value="D-ISOMER SPECIFIC 2-HYDROXYACID DEHYDROGENASE FAMILY PROTEIN (AFU_ORTHOLOGUE AFUA_6G10090)"/>
    <property type="match status" value="1"/>
</dbReference>
<accession>A0ABP8JP40</accession>
<keyword evidence="2 4" id="KW-0560">Oxidoreductase</keyword>
<evidence type="ECO:0000256" key="1">
    <source>
        <dbReference type="ARBA" id="ARBA00005854"/>
    </source>
</evidence>
<dbReference type="Pfam" id="PF02826">
    <property type="entry name" value="2-Hacid_dh_C"/>
    <property type="match status" value="1"/>
</dbReference>
<dbReference type="InterPro" id="IPR029753">
    <property type="entry name" value="D-isomer_DH_CS"/>
</dbReference>
<comment type="similarity">
    <text evidence="1 4">Belongs to the D-isomer specific 2-hydroxyacid dehydrogenase family.</text>
</comment>
<evidence type="ECO:0000259" key="6">
    <source>
        <dbReference type="Pfam" id="PF02826"/>
    </source>
</evidence>
<dbReference type="Gene3D" id="3.40.50.720">
    <property type="entry name" value="NAD(P)-binding Rossmann-like Domain"/>
    <property type="match status" value="2"/>
</dbReference>
<keyword evidence="8" id="KW-1185">Reference proteome</keyword>
<feature type="domain" description="D-isomer specific 2-hydroxyacid dehydrogenase catalytic" evidence="5">
    <location>
        <begin position="40"/>
        <end position="317"/>
    </location>
</feature>
<dbReference type="InterPro" id="IPR006140">
    <property type="entry name" value="D-isomer_DH_NAD-bd"/>
</dbReference>
<keyword evidence="3" id="KW-0520">NAD</keyword>
<organism evidence="7 8">
    <name type="scientific">Brevibacterium pityocampae</name>
    <dbReference type="NCBI Taxonomy" id="506594"/>
    <lineage>
        <taxon>Bacteria</taxon>
        <taxon>Bacillati</taxon>
        <taxon>Actinomycetota</taxon>
        <taxon>Actinomycetes</taxon>
        <taxon>Micrococcales</taxon>
        <taxon>Brevibacteriaceae</taxon>
        <taxon>Brevibacterium</taxon>
    </lineage>
</organism>
<dbReference type="PANTHER" id="PTHR42789">
    <property type="entry name" value="D-ISOMER SPECIFIC 2-HYDROXYACID DEHYDROGENASE FAMILY PROTEIN (AFU_ORTHOLOGUE AFUA_6G10090)"/>
    <property type="match status" value="1"/>
</dbReference>
<dbReference type="SUPFAM" id="SSF52283">
    <property type="entry name" value="Formate/glycerate dehydrogenase catalytic domain-like"/>
    <property type="match status" value="1"/>
</dbReference>
<name>A0ABP8JP40_9MICO</name>
<comment type="caution">
    <text evidence="7">The sequence shown here is derived from an EMBL/GenBank/DDBJ whole genome shotgun (WGS) entry which is preliminary data.</text>
</comment>
<dbReference type="SUPFAM" id="SSF51735">
    <property type="entry name" value="NAD(P)-binding Rossmann-fold domains"/>
    <property type="match status" value="1"/>
</dbReference>
<evidence type="ECO:0000256" key="2">
    <source>
        <dbReference type="ARBA" id="ARBA00023002"/>
    </source>
</evidence>
<evidence type="ECO:0000256" key="4">
    <source>
        <dbReference type="RuleBase" id="RU003719"/>
    </source>
</evidence>
<dbReference type="RefSeq" id="WP_345032291.1">
    <property type="nucleotide sequence ID" value="NZ_BAABGL010000018.1"/>
</dbReference>
<evidence type="ECO:0000256" key="3">
    <source>
        <dbReference type="ARBA" id="ARBA00023027"/>
    </source>
</evidence>
<evidence type="ECO:0000313" key="7">
    <source>
        <dbReference type="EMBL" id="GAA4393881.1"/>
    </source>
</evidence>
<feature type="domain" description="D-isomer specific 2-hydroxyacid dehydrogenase NAD-binding" evidence="6">
    <location>
        <begin position="109"/>
        <end position="286"/>
    </location>
</feature>
<gene>
    <name evidence="7" type="ORF">GCM10023167_23360</name>
</gene>
<protein>
    <recommendedName>
        <fullName evidence="9">Phosphoglycerate dehydrogenase</fullName>
    </recommendedName>
</protein>
<dbReference type="Pfam" id="PF00389">
    <property type="entry name" value="2-Hacid_dh"/>
    <property type="match status" value="1"/>
</dbReference>
<dbReference type="InterPro" id="IPR036291">
    <property type="entry name" value="NAD(P)-bd_dom_sf"/>
</dbReference>
<sequence length="318" mass="33623">MSTVIWIGEKDRQVLDILDEAFAAEPRATLVIPAGDSPTDTELAEAEAILNGAGTISAELMDRAPKLRIIQRVGAGTDGIDFAAAAERDVLVANLPGANSVAVAELAMASLLACARHLPGLDANTRRGEWTPNEWLDQSYELAGRKAAIIGLGHIGQLLARRMKAFDMTLAYYDVFRQPEEVEREIGIEYTELAELLAGADVLSIHVPLTADTRGMIGAEQLALMSDTAIVLNMSRPGIVDESALAEALRAGTIAGAGFDVFSGEPDIAGNPLLDAPNVVATPHAGAQTRDTVKRVFTKALANVLTLAEGETPQHVIG</sequence>
<dbReference type="InterPro" id="IPR050857">
    <property type="entry name" value="D-2-hydroxyacid_DH"/>
</dbReference>